<sequence length="129" mass="14488">MAMVHWDDPDFRVCRVGFDALRQLQQEAECFGLATRWSSEEALRKQVKIGVSLLIPFMREERQGGVRAYRCLVLFPTVEDATAGGVATIDVRPDRLSTMNRIDRDEAVRQALAQVFSLAQGGISMVSKE</sequence>
<accession>A0ABS0DBB6</accession>
<gene>
    <name evidence="1" type="ORF">IU449_10220</name>
</gene>
<evidence type="ECO:0000313" key="2">
    <source>
        <dbReference type="Proteomes" id="UP000707731"/>
    </source>
</evidence>
<proteinExistence type="predicted"/>
<protein>
    <submittedName>
        <fullName evidence="1">Uncharacterized protein</fullName>
    </submittedName>
</protein>
<comment type="caution">
    <text evidence="1">The sequence shown here is derived from an EMBL/GenBank/DDBJ whole genome shotgun (WGS) entry which is preliminary data.</text>
</comment>
<name>A0ABS0DBB6_9NOCA</name>
<organism evidence="1 2">
    <name type="scientific">Nocardia higoensis</name>
    <dbReference type="NCBI Taxonomy" id="228599"/>
    <lineage>
        <taxon>Bacteria</taxon>
        <taxon>Bacillati</taxon>
        <taxon>Actinomycetota</taxon>
        <taxon>Actinomycetes</taxon>
        <taxon>Mycobacteriales</taxon>
        <taxon>Nocardiaceae</taxon>
        <taxon>Nocardia</taxon>
    </lineage>
</organism>
<dbReference type="EMBL" id="JADLQN010000001">
    <property type="protein sequence ID" value="MBF6354917.1"/>
    <property type="molecule type" value="Genomic_DNA"/>
</dbReference>
<reference evidence="1 2" key="1">
    <citation type="submission" date="2020-10" db="EMBL/GenBank/DDBJ databases">
        <title>Identification of Nocardia species via Next-generation sequencing and recognition of intraspecies genetic diversity.</title>
        <authorList>
            <person name="Li P."/>
            <person name="Li P."/>
            <person name="Lu B."/>
        </authorList>
    </citation>
    <scope>NUCLEOTIDE SEQUENCE [LARGE SCALE GENOMIC DNA]</scope>
    <source>
        <strain evidence="1 2">BJ06-0143</strain>
    </source>
</reference>
<evidence type="ECO:0000313" key="1">
    <source>
        <dbReference type="EMBL" id="MBF6354917.1"/>
    </source>
</evidence>
<keyword evidence="2" id="KW-1185">Reference proteome</keyword>
<dbReference type="Proteomes" id="UP000707731">
    <property type="component" value="Unassembled WGS sequence"/>
</dbReference>